<keyword evidence="2" id="KW-1185">Reference proteome</keyword>
<gene>
    <name evidence="1" type="ORF">CHCC15381_0664</name>
</gene>
<sequence length="51" mass="5825">MFGGWDIRRQNEIFIFASFFMQFFVTKRGSAVLISEWKNSGSPAGEGLYEA</sequence>
<name>A0ABY3G0U1_9BACI</name>
<evidence type="ECO:0000313" key="2">
    <source>
        <dbReference type="Proteomes" id="UP000429980"/>
    </source>
</evidence>
<comment type="caution">
    <text evidence="1">The sequence shown here is derived from an EMBL/GenBank/DDBJ whole genome shotgun (WGS) entry which is preliminary data.</text>
</comment>
<organism evidence="1 2">
    <name type="scientific">Bacillus paralicheniformis</name>
    <dbReference type="NCBI Taxonomy" id="1648923"/>
    <lineage>
        <taxon>Bacteria</taxon>
        <taxon>Bacillati</taxon>
        <taxon>Bacillota</taxon>
        <taxon>Bacilli</taxon>
        <taxon>Bacillales</taxon>
        <taxon>Bacillaceae</taxon>
        <taxon>Bacillus</taxon>
    </lineage>
</organism>
<dbReference type="Proteomes" id="UP000429980">
    <property type="component" value="Unassembled WGS sequence"/>
</dbReference>
<reference evidence="1 2" key="1">
    <citation type="submission" date="2019-06" db="EMBL/GenBank/DDBJ databases">
        <title>Genome sequence analysis of &gt;100 Bacillus licheniformis strains suggests intrinsic resistance to this species.</title>
        <authorList>
            <person name="Wels M."/>
            <person name="Siezen R.J."/>
            <person name="Johansen E."/>
            <person name="Stuer-Lauridsen B."/>
            <person name="Bjerre K."/>
            <person name="Nielsen B.K.K."/>
        </authorList>
    </citation>
    <scope>NUCLEOTIDE SEQUENCE [LARGE SCALE GENOMIC DNA]</scope>
    <source>
        <strain evidence="1 2">BAC-15381</strain>
    </source>
</reference>
<proteinExistence type="predicted"/>
<evidence type="ECO:0000313" key="1">
    <source>
        <dbReference type="EMBL" id="TWL44125.1"/>
    </source>
</evidence>
<protein>
    <submittedName>
        <fullName evidence="1">Uncharacterized protein</fullName>
    </submittedName>
</protein>
<dbReference type="EMBL" id="NILF01000009">
    <property type="protein sequence ID" value="TWL44125.1"/>
    <property type="molecule type" value="Genomic_DNA"/>
</dbReference>
<accession>A0ABY3G0U1</accession>